<protein>
    <recommendedName>
        <fullName evidence="1">Sulfotransferase domain-containing protein</fullName>
    </recommendedName>
</protein>
<dbReference type="Proteomes" id="UP001237780">
    <property type="component" value="Unassembled WGS sequence"/>
</dbReference>
<dbReference type="RefSeq" id="WP_307282559.1">
    <property type="nucleotide sequence ID" value="NZ_JAUSZT010000003.1"/>
</dbReference>
<organism evidence="2 3">
    <name type="scientific">Phyllobacterium ifriqiyense</name>
    <dbReference type="NCBI Taxonomy" id="314238"/>
    <lineage>
        <taxon>Bacteria</taxon>
        <taxon>Pseudomonadati</taxon>
        <taxon>Pseudomonadota</taxon>
        <taxon>Alphaproteobacteria</taxon>
        <taxon>Hyphomicrobiales</taxon>
        <taxon>Phyllobacteriaceae</taxon>
        <taxon>Phyllobacterium</taxon>
    </lineage>
</organism>
<dbReference type="InterPro" id="IPR027417">
    <property type="entry name" value="P-loop_NTPase"/>
</dbReference>
<name>A0ABU0SBD4_9HYPH</name>
<feature type="domain" description="Sulfotransferase" evidence="1">
    <location>
        <begin position="6"/>
        <end position="197"/>
    </location>
</feature>
<proteinExistence type="predicted"/>
<evidence type="ECO:0000313" key="3">
    <source>
        <dbReference type="Proteomes" id="UP001237780"/>
    </source>
</evidence>
<dbReference type="Gene3D" id="3.40.50.300">
    <property type="entry name" value="P-loop containing nucleotide triphosphate hydrolases"/>
    <property type="match status" value="1"/>
</dbReference>
<comment type="caution">
    <text evidence="2">The sequence shown here is derived from an EMBL/GenBank/DDBJ whole genome shotgun (WGS) entry which is preliminary data.</text>
</comment>
<gene>
    <name evidence="2" type="ORF">QFZ34_003256</name>
</gene>
<reference evidence="2 3" key="1">
    <citation type="submission" date="2023-07" db="EMBL/GenBank/DDBJ databases">
        <title>Comparative genomics of wheat-associated soil bacteria to identify genetic determinants of phenazine resistance.</title>
        <authorList>
            <person name="Mouncey N."/>
        </authorList>
    </citation>
    <scope>NUCLEOTIDE SEQUENCE [LARGE SCALE GENOMIC DNA]</scope>
    <source>
        <strain evidence="2 3">W4I11</strain>
    </source>
</reference>
<dbReference type="SUPFAM" id="SSF52540">
    <property type="entry name" value="P-loop containing nucleoside triphosphate hydrolases"/>
    <property type="match status" value="1"/>
</dbReference>
<evidence type="ECO:0000313" key="2">
    <source>
        <dbReference type="EMBL" id="MDQ0998074.1"/>
    </source>
</evidence>
<dbReference type="InterPro" id="IPR000863">
    <property type="entry name" value="Sulfotransferase_dom"/>
</dbReference>
<accession>A0ABU0SBD4</accession>
<dbReference type="EMBL" id="JAUSZT010000003">
    <property type="protein sequence ID" value="MDQ0998074.1"/>
    <property type="molecule type" value="Genomic_DNA"/>
</dbReference>
<evidence type="ECO:0000259" key="1">
    <source>
        <dbReference type="Pfam" id="PF00685"/>
    </source>
</evidence>
<keyword evidence="3" id="KW-1185">Reference proteome</keyword>
<sequence>MVIVNKHILLACMPKSGSTYLSNAIGDLPNFNVGVAVPSWGRREQELDDACLCRLEDQNYVIQVHVRYSDATQHHIENHHLVPIVLVRNIFDVVPSLIDHHRKESLLHPMAFVPEGIQGWSFEASARFVTTMVLPWYFNFYVSWAEVPNKLLVKYEDWILNPEKELLRISDYAKLDVSSQEVSRAISNTVNSSPRKNVVTPGRGNALPVDCISQIHAMAEFYPGVDFAPIGITH</sequence>
<dbReference type="Pfam" id="PF00685">
    <property type="entry name" value="Sulfotransfer_1"/>
    <property type="match status" value="1"/>
</dbReference>